<dbReference type="Gene3D" id="1.10.472.10">
    <property type="entry name" value="Cyclin-like"/>
    <property type="match status" value="1"/>
</dbReference>
<reference evidence="2 3" key="1">
    <citation type="journal article" date="2013" name="PLoS ONE">
        <title>Assembly-driven community genomics of a hypersaline microbial ecosystem.</title>
        <authorList>
            <person name="Podell S."/>
            <person name="Ugalde J.A."/>
            <person name="Narasingarao P."/>
            <person name="Banfield J.F."/>
            <person name="Heidelberg K.B."/>
            <person name="Allen E.E."/>
        </authorList>
    </citation>
    <scope>NUCLEOTIDE SEQUENCE [LARGE SCALE GENOMIC DNA]</scope>
    <source>
        <strain evidence="3">J07HQW1</strain>
    </source>
</reference>
<dbReference type="InterPro" id="IPR013150">
    <property type="entry name" value="TFIIB_cyclin"/>
</dbReference>
<dbReference type="Pfam" id="PF00382">
    <property type="entry name" value="TFIIB"/>
    <property type="match status" value="1"/>
</dbReference>
<dbReference type="HOGENOM" id="CLU_155668_0_0_2"/>
<accession>U1MQV4</accession>
<dbReference type="GO" id="GO:0017025">
    <property type="term" value="F:TBP-class protein binding"/>
    <property type="evidence" value="ECO:0007669"/>
    <property type="project" value="InterPro"/>
</dbReference>
<protein>
    <recommendedName>
        <fullName evidence="1">Transcription factor TFIIB cyclin-like domain-containing protein</fullName>
    </recommendedName>
</protein>
<dbReference type="InterPro" id="IPR036915">
    <property type="entry name" value="Cyclin-like_sf"/>
</dbReference>
<proteinExistence type="predicted"/>
<dbReference type="AlphaFoldDB" id="U1MQV4"/>
<gene>
    <name evidence="2" type="ORF">J07HQW1_02478</name>
</gene>
<sequence>MIQCESKDSSLTRKTSGCHELFLLLDAQYSLRDMYSARDQVENQSWLEEIRTAAAALNLSTETQTVAEDLFLSQTPDNDRSKRVIAAASLYAGALITGSERSQSAVADAMSVTRLSVQKHWKGVLKTAGFQPPSW</sequence>
<evidence type="ECO:0000259" key="1">
    <source>
        <dbReference type="Pfam" id="PF00382"/>
    </source>
</evidence>
<dbReference type="Proteomes" id="UP000030649">
    <property type="component" value="Unassembled WGS sequence"/>
</dbReference>
<dbReference type="SUPFAM" id="SSF47954">
    <property type="entry name" value="Cyclin-like"/>
    <property type="match status" value="1"/>
</dbReference>
<evidence type="ECO:0000313" key="2">
    <source>
        <dbReference type="EMBL" id="ERG92434.1"/>
    </source>
</evidence>
<evidence type="ECO:0000313" key="3">
    <source>
        <dbReference type="Proteomes" id="UP000030649"/>
    </source>
</evidence>
<organism evidence="2 3">
    <name type="scientific">Haloquadratum walsbyi J07HQW1</name>
    <dbReference type="NCBI Taxonomy" id="1238424"/>
    <lineage>
        <taxon>Archaea</taxon>
        <taxon>Methanobacteriati</taxon>
        <taxon>Methanobacteriota</taxon>
        <taxon>Stenosarchaea group</taxon>
        <taxon>Halobacteria</taxon>
        <taxon>Halobacteriales</taxon>
        <taxon>Haloferacaceae</taxon>
        <taxon>Haloquadratum</taxon>
    </lineage>
</organism>
<name>U1MQV4_9EURY</name>
<dbReference type="EMBL" id="KE356560">
    <property type="protein sequence ID" value="ERG92434.1"/>
    <property type="molecule type" value="Genomic_DNA"/>
</dbReference>
<feature type="domain" description="Transcription factor TFIIB cyclin-like" evidence="1">
    <location>
        <begin position="48"/>
        <end position="125"/>
    </location>
</feature>
<dbReference type="STRING" id="1238424.J07HQW1_02478"/>